<evidence type="ECO:0000313" key="1">
    <source>
        <dbReference type="EMBL" id="MBS8259740.1"/>
    </source>
</evidence>
<comment type="caution">
    <text evidence="1">The sequence shown here is derived from an EMBL/GenBank/DDBJ whole genome shotgun (WGS) entry which is preliminary data.</text>
</comment>
<organism evidence="1 2">
    <name type="scientific">Roseibium polysiphoniae</name>
    <dbReference type="NCBI Taxonomy" id="2571221"/>
    <lineage>
        <taxon>Bacteria</taxon>
        <taxon>Pseudomonadati</taxon>
        <taxon>Pseudomonadota</taxon>
        <taxon>Alphaproteobacteria</taxon>
        <taxon>Hyphomicrobiales</taxon>
        <taxon>Stappiaceae</taxon>
        <taxon>Roseibium</taxon>
    </lineage>
</organism>
<dbReference type="AlphaFoldDB" id="A0A944CAK7"/>
<protein>
    <recommendedName>
        <fullName evidence="3">Minor tail protein Z (GPZ)</fullName>
    </recommendedName>
</protein>
<sequence>MGDLGMRWSDVSGLKIMDQAMRDLDPLKVRRAGAMALNRAGSQGVTQTRRAMARQTGLPQKLLKRAMKPIRASATTLEFLIRAKGGDISLKYFQARETQRGVSAKPFNRRRVFAGSFIKGGRFPGRVDLRMNGHVFKRTDADRMSIKKQRSGVIIPTEMVRDESGKAWRQTVGKVLPVRMQHELKRLTGRAFS</sequence>
<evidence type="ECO:0000313" key="2">
    <source>
        <dbReference type="Proteomes" id="UP000705379"/>
    </source>
</evidence>
<reference evidence="1" key="2">
    <citation type="journal article" date="2021" name="Microorganisms">
        <title>Bacterial Dimethylsulfoniopropionate Biosynthesis in the East China Sea.</title>
        <authorList>
            <person name="Liu J."/>
            <person name="Zhang Y."/>
            <person name="Liu J."/>
            <person name="Zhong H."/>
            <person name="Williams B.T."/>
            <person name="Zheng Y."/>
            <person name="Curson A.R.J."/>
            <person name="Sun C."/>
            <person name="Sun H."/>
            <person name="Song D."/>
            <person name="Wagner Mackenzie B."/>
            <person name="Bermejo Martinez A."/>
            <person name="Todd J.D."/>
            <person name="Zhang X.H."/>
        </authorList>
    </citation>
    <scope>NUCLEOTIDE SEQUENCE</scope>
    <source>
        <strain evidence="1">AESS21</strain>
    </source>
</reference>
<dbReference type="Pfam" id="PF06763">
    <property type="entry name" value="Minor_tail_Z"/>
    <property type="match status" value="1"/>
</dbReference>
<dbReference type="Proteomes" id="UP000705379">
    <property type="component" value="Unassembled WGS sequence"/>
</dbReference>
<proteinExistence type="predicted"/>
<name>A0A944CAK7_9HYPH</name>
<gene>
    <name evidence="1" type="ORF">DYI23_05865</name>
</gene>
<evidence type="ECO:0008006" key="3">
    <source>
        <dbReference type="Google" id="ProtNLM"/>
    </source>
</evidence>
<dbReference type="InterPro" id="IPR010633">
    <property type="entry name" value="Phage_lambda_GpZ"/>
</dbReference>
<accession>A0A944CAK7</accession>
<dbReference type="EMBL" id="QTKU01000001">
    <property type="protein sequence ID" value="MBS8259740.1"/>
    <property type="molecule type" value="Genomic_DNA"/>
</dbReference>
<reference evidence="1" key="1">
    <citation type="submission" date="2018-08" db="EMBL/GenBank/DDBJ databases">
        <authorList>
            <person name="Jin W."/>
            <person name="Wang H."/>
            <person name="Yang Y."/>
            <person name="Li M."/>
            <person name="Liu J."/>
        </authorList>
    </citation>
    <scope>NUCLEOTIDE SEQUENCE</scope>
    <source>
        <strain evidence="1">AESS21</strain>
    </source>
</reference>